<dbReference type="RefSeq" id="WP_180894121.1">
    <property type="nucleotide sequence ID" value="NZ_JACCKD010000006.1"/>
</dbReference>
<dbReference type="SMART" id="SM00943">
    <property type="entry name" value="Prim-Pol"/>
    <property type="match status" value="1"/>
</dbReference>
<feature type="domain" description="DNA primase/polymerase bifunctional N-terminal" evidence="1">
    <location>
        <begin position="11"/>
        <end position="201"/>
    </location>
</feature>
<name>A0A838ADV2_9PSEU</name>
<evidence type="ECO:0000259" key="1">
    <source>
        <dbReference type="SMART" id="SM00943"/>
    </source>
</evidence>
<sequence>MDTTKPLLDRALDLAARGWPVFPLRVGDKTPALHGLTDCPGTGVCADEHQGWEQRATTDPERIRAAWAHAPFNIGLATGPAGLCVLDLDVLKDGETVPEAWAGTGVTCGEDVLAALAEQAHQPVPGDTLTVRTPSGGLHLYYRAPDGAALRNTGGERGNGLGWKVDTRSWGGYVVAPGSVTTTGSYDYLCDSDPAPLPDWLAQRLTPAPPPPAPVTPIRPTTGRRSRYVEAAVRAEAAKVHHAPKSQRNGTLYAAALALGQLVAGGALSADEVTSVLLGAARRHIAARAYSEIQARKTITSGLSAGAKRPRQIA</sequence>
<proteinExistence type="predicted"/>
<comment type="caution">
    <text evidence="2">The sequence shown here is derived from an EMBL/GenBank/DDBJ whole genome shotgun (WGS) entry which is preliminary data.</text>
</comment>
<reference evidence="2 3" key="1">
    <citation type="submission" date="2020-07" db="EMBL/GenBank/DDBJ databases">
        <title>Genome of Haloechinothrix sp.</title>
        <authorList>
            <person name="Tang S.-K."/>
            <person name="Yang L."/>
            <person name="Zhu W.-Y."/>
        </authorList>
    </citation>
    <scope>NUCLEOTIDE SEQUENCE [LARGE SCALE GENOMIC DNA]</scope>
    <source>
        <strain evidence="2 3">YIM 98757</strain>
    </source>
</reference>
<organism evidence="2 3">
    <name type="scientific">Haloechinothrix aidingensis</name>
    <dbReference type="NCBI Taxonomy" id="2752311"/>
    <lineage>
        <taxon>Bacteria</taxon>
        <taxon>Bacillati</taxon>
        <taxon>Actinomycetota</taxon>
        <taxon>Actinomycetes</taxon>
        <taxon>Pseudonocardiales</taxon>
        <taxon>Pseudonocardiaceae</taxon>
        <taxon>Haloechinothrix</taxon>
    </lineage>
</organism>
<evidence type="ECO:0000313" key="2">
    <source>
        <dbReference type="EMBL" id="MBA0127308.1"/>
    </source>
</evidence>
<protein>
    <submittedName>
        <fullName evidence="2">Bifunctional DNA primase/polymerase</fullName>
    </submittedName>
</protein>
<dbReference type="Pfam" id="PF09250">
    <property type="entry name" value="Prim-Pol"/>
    <property type="match status" value="1"/>
</dbReference>
<gene>
    <name evidence="2" type="ORF">H0B56_17305</name>
</gene>
<dbReference type="AlphaFoldDB" id="A0A838ADV2"/>
<dbReference type="CDD" id="cd04859">
    <property type="entry name" value="Prim_Pol"/>
    <property type="match status" value="1"/>
</dbReference>
<dbReference type="SUPFAM" id="SSF56747">
    <property type="entry name" value="Prim-pol domain"/>
    <property type="match status" value="1"/>
</dbReference>
<accession>A0A838ADV2</accession>
<dbReference type="Proteomes" id="UP000582974">
    <property type="component" value="Unassembled WGS sequence"/>
</dbReference>
<evidence type="ECO:0000313" key="3">
    <source>
        <dbReference type="Proteomes" id="UP000582974"/>
    </source>
</evidence>
<dbReference type="InterPro" id="IPR015330">
    <property type="entry name" value="DNA_primase/pol_bifunc_N"/>
</dbReference>
<dbReference type="EMBL" id="JACCKD010000006">
    <property type="protein sequence ID" value="MBA0127308.1"/>
    <property type="molecule type" value="Genomic_DNA"/>
</dbReference>
<keyword evidence="3" id="KW-1185">Reference proteome</keyword>